<dbReference type="Proteomes" id="UP000030004">
    <property type="component" value="Unassembled WGS sequence"/>
</dbReference>
<evidence type="ECO:0000313" key="2">
    <source>
        <dbReference type="EMBL" id="KGM50089.1"/>
    </source>
</evidence>
<feature type="transmembrane region" description="Helical" evidence="1">
    <location>
        <begin position="38"/>
        <end position="57"/>
    </location>
</feature>
<evidence type="ECO:0000256" key="1">
    <source>
        <dbReference type="SAM" id="Phobius"/>
    </source>
</evidence>
<keyword evidence="1" id="KW-0812">Transmembrane</keyword>
<name>A0A0A0EI52_9RHOB</name>
<keyword evidence="1" id="KW-1133">Transmembrane helix</keyword>
<reference evidence="2 3" key="1">
    <citation type="journal article" date="2015" name="Antonie Van Leeuwenhoek">
        <title>Pseudooceanicola atlanticus gen. nov. sp. nov., isolated from surface seawater of the Atlantic Ocean and reclassification of Oceanicola batsensis, Oceanicola marinus, Oceanicola nitratireducens, Oceanicola nanhaiensis, Oceanicola antarcticus and Oceanicola flagellatus, as Pseudooceanicola batsensis comb. nov., Pseudooceanicola marinus comb. nov., Pseudooceanicola nitratireducens comb. nov., Pseudooceanicola nanhaiensis comb. nov., Pseudooceanicola antarcticus comb. nov., and Pseudooceanicola flagellatus comb. nov.</title>
        <authorList>
            <person name="Lai Q."/>
            <person name="Li G."/>
            <person name="Liu X."/>
            <person name="Du Y."/>
            <person name="Sun F."/>
            <person name="Shao Z."/>
        </authorList>
    </citation>
    <scope>NUCLEOTIDE SEQUENCE [LARGE SCALE GENOMIC DNA]</scope>
    <source>
        <strain evidence="2 3">22II-s11g</strain>
    </source>
</reference>
<organism evidence="2 3">
    <name type="scientific">Pseudooceanicola atlanticus</name>
    <dbReference type="NCBI Taxonomy" id="1461694"/>
    <lineage>
        <taxon>Bacteria</taxon>
        <taxon>Pseudomonadati</taxon>
        <taxon>Pseudomonadota</taxon>
        <taxon>Alphaproteobacteria</taxon>
        <taxon>Rhodobacterales</taxon>
        <taxon>Paracoccaceae</taxon>
        <taxon>Pseudooceanicola</taxon>
    </lineage>
</organism>
<keyword evidence="3" id="KW-1185">Reference proteome</keyword>
<proteinExistence type="predicted"/>
<dbReference type="EMBL" id="AQQX01000001">
    <property type="protein sequence ID" value="KGM50089.1"/>
    <property type="molecule type" value="Genomic_DNA"/>
</dbReference>
<comment type="caution">
    <text evidence="2">The sequence shown here is derived from an EMBL/GenBank/DDBJ whole genome shotgun (WGS) entry which is preliminary data.</text>
</comment>
<gene>
    <name evidence="2" type="ORF">ATO9_00850</name>
</gene>
<protein>
    <submittedName>
        <fullName evidence="2">Uncharacterized protein</fullName>
    </submittedName>
</protein>
<dbReference type="AlphaFoldDB" id="A0A0A0EI52"/>
<accession>A0A0A0EI52</accession>
<evidence type="ECO:0000313" key="3">
    <source>
        <dbReference type="Proteomes" id="UP000030004"/>
    </source>
</evidence>
<keyword evidence="1" id="KW-0472">Membrane</keyword>
<sequence>MTEYQKATMAPRLLVLIGAALIALKTYGGVALVPDPLQTTVGGILGLAGVAWYILAYRKLRKEP</sequence>